<dbReference type="PANTHER" id="PTHR14149">
    <property type="entry name" value="RAS GTPASE-ACTIVATING PROTEIN WITH IQ MOTIF"/>
    <property type="match status" value="1"/>
</dbReference>
<dbReference type="VEuPathDB" id="MicrosporidiaDB:TUBRATIS_009920"/>
<dbReference type="AlphaFoldDB" id="A0A437AMR8"/>
<dbReference type="Pfam" id="PF00307">
    <property type="entry name" value="CH"/>
    <property type="match status" value="1"/>
</dbReference>
<dbReference type="GO" id="GO:0005516">
    <property type="term" value="F:calmodulin binding"/>
    <property type="evidence" value="ECO:0007669"/>
    <property type="project" value="TreeGrafter"/>
</dbReference>
<keyword evidence="4" id="KW-1185">Reference proteome</keyword>
<dbReference type="GO" id="GO:0051015">
    <property type="term" value="F:actin filament binding"/>
    <property type="evidence" value="ECO:0007669"/>
    <property type="project" value="TreeGrafter"/>
</dbReference>
<dbReference type="InterPro" id="IPR001715">
    <property type="entry name" value="CH_dom"/>
</dbReference>
<protein>
    <submittedName>
        <fullName evidence="3">Cellular morphogenesis cytokinesis regulation protein</fullName>
    </submittedName>
</protein>
<dbReference type="SMART" id="SM00033">
    <property type="entry name" value="CH"/>
    <property type="match status" value="1"/>
</dbReference>
<gene>
    <name evidence="3" type="ORF">TUBRATIS_009920</name>
</gene>
<feature type="coiled-coil region" evidence="1">
    <location>
        <begin position="258"/>
        <end position="292"/>
    </location>
</feature>
<evidence type="ECO:0000313" key="4">
    <source>
        <dbReference type="Proteomes" id="UP000282876"/>
    </source>
</evidence>
<dbReference type="GO" id="GO:0005938">
    <property type="term" value="C:cell cortex"/>
    <property type="evidence" value="ECO:0007669"/>
    <property type="project" value="TreeGrafter"/>
</dbReference>
<dbReference type="SUPFAM" id="SSF47576">
    <property type="entry name" value="Calponin-homology domain, CH-domain"/>
    <property type="match status" value="1"/>
</dbReference>
<feature type="domain" description="Calponin-homology (CH)" evidence="2">
    <location>
        <begin position="35"/>
        <end position="144"/>
    </location>
</feature>
<dbReference type="Gene3D" id="1.10.418.10">
    <property type="entry name" value="Calponin-like domain"/>
    <property type="match status" value="1"/>
</dbReference>
<keyword evidence="1" id="KW-0175">Coiled coil</keyword>
<feature type="coiled-coil region" evidence="1">
    <location>
        <begin position="165"/>
        <end position="192"/>
    </location>
</feature>
<evidence type="ECO:0000313" key="3">
    <source>
        <dbReference type="EMBL" id="RVD92501.1"/>
    </source>
</evidence>
<dbReference type="PROSITE" id="PS50021">
    <property type="entry name" value="CH"/>
    <property type="match status" value="1"/>
</dbReference>
<dbReference type="GO" id="GO:1903479">
    <property type="term" value="P:mitotic actomyosin contractile ring assembly actin filament organization"/>
    <property type="evidence" value="ECO:0007669"/>
    <property type="project" value="TreeGrafter"/>
</dbReference>
<name>A0A437AMR8_9MICR</name>
<evidence type="ECO:0000259" key="2">
    <source>
        <dbReference type="PROSITE" id="PS50021"/>
    </source>
</evidence>
<sequence>MTTEDFYNKENYSSKISKDFNYTVPIDTMRTNTRIYEYLCCLEECNQFFYDNLPQKKRLSLEEFEEELSKGITLLQILSVITPVTKIHQEEVKSYKHMDNIVLCTQILTKLIPKFFNFEPIDLYERKNIPRVIYAIHALASIYAKCFDVKIKELFGKVNFDSTEISRVEKQIKENKINLKDKREIKNELKKEQDSEKISEFLHEVVKKEERKGNSKEIFEFIKLRSYQLAHRDIFKRKEPSIHTLRKVLPLFVRESVYVKKEKNLQESEITLKELKMHKLSLEEEIFKLKNKILVLSHNRNKSLEKIISLNSDTKKIQEIINLYLKDHSIKEIINLTEEEEKVILKKEEINKIINYFHTNQKYLEINEIQEEMFIPVDLNYCTNGIKHKVLVLMLISRGKNLSSLLLNCDEKDYEVQKKNFDLQQSLPEFLSDLRNEFSKFYKHLKKINKVTFPSHDIDKIFKFVIELLLEDLLFLKLSKNEREKEDLILKRKNEEISKEITELSKKKESYLSLFNEYLTYVFKKNVVDEREEGYGTFKAVINGKDFVMKCAEKDVIVLQRNNDKVTFLFSDILLRLYSGESVFYFYEEEIFLKEIVEVINLCYVY</sequence>
<proteinExistence type="predicted"/>
<evidence type="ECO:0000256" key="1">
    <source>
        <dbReference type="SAM" id="Coils"/>
    </source>
</evidence>
<dbReference type="Proteomes" id="UP000282876">
    <property type="component" value="Unassembled WGS sequence"/>
</dbReference>
<dbReference type="PANTHER" id="PTHR14149:SF14">
    <property type="entry name" value="CALPONIN-HOMOLOGY (CH) DOMAIN-CONTAINING PROTEIN"/>
    <property type="match status" value="1"/>
</dbReference>
<comment type="caution">
    <text evidence="3">The sequence shown here is derived from an EMBL/GenBank/DDBJ whole genome shotgun (WGS) entry which is preliminary data.</text>
</comment>
<reference evidence="3 4" key="1">
    <citation type="submission" date="2018-10" db="EMBL/GenBank/DDBJ databases">
        <title>Draft genome sequence of the microsporidian Tubulinosema ratisbonensis.</title>
        <authorList>
            <person name="Polonais V."/>
            <person name="Peyretaillade E."/>
            <person name="Niehus S."/>
            <person name="Wawrzyniak I."/>
            <person name="Franchet A."/>
            <person name="Gaspin C."/>
            <person name="Reichstadt M."/>
            <person name="Belser C."/>
            <person name="Labadie K."/>
            <person name="Delbac F."/>
            <person name="Ferrandon D."/>
        </authorList>
    </citation>
    <scope>NUCLEOTIDE SEQUENCE [LARGE SCALE GENOMIC DNA]</scope>
    <source>
        <strain evidence="3 4">Franzen</strain>
    </source>
</reference>
<dbReference type="OrthoDB" id="775356at2759"/>
<dbReference type="GO" id="GO:0005096">
    <property type="term" value="F:GTPase activator activity"/>
    <property type="evidence" value="ECO:0007669"/>
    <property type="project" value="TreeGrafter"/>
</dbReference>
<accession>A0A437AMR8</accession>
<dbReference type="InterPro" id="IPR036872">
    <property type="entry name" value="CH_dom_sf"/>
</dbReference>
<dbReference type="EMBL" id="RCSS01000201">
    <property type="protein sequence ID" value="RVD92501.1"/>
    <property type="molecule type" value="Genomic_DNA"/>
</dbReference>
<dbReference type="STRING" id="291195.A0A437AMR8"/>
<organism evidence="3 4">
    <name type="scientific">Tubulinosema ratisbonensis</name>
    <dbReference type="NCBI Taxonomy" id="291195"/>
    <lineage>
        <taxon>Eukaryota</taxon>
        <taxon>Fungi</taxon>
        <taxon>Fungi incertae sedis</taxon>
        <taxon>Microsporidia</taxon>
        <taxon>Tubulinosematoidea</taxon>
        <taxon>Tubulinosematidae</taxon>
        <taxon>Tubulinosema</taxon>
    </lineage>
</organism>